<dbReference type="Pfam" id="PF18723">
    <property type="entry name" value="HMUDK_hel"/>
    <property type="match status" value="1"/>
</dbReference>
<feature type="signal peptide" evidence="1">
    <location>
        <begin position="1"/>
        <end position="22"/>
    </location>
</feature>
<dbReference type="AlphaFoldDB" id="A0A1Q9F746"/>
<name>A0A1Q9F746_SYMMI</name>
<evidence type="ECO:0000256" key="1">
    <source>
        <dbReference type="SAM" id="SignalP"/>
    </source>
</evidence>
<evidence type="ECO:0000313" key="3">
    <source>
        <dbReference type="EMBL" id="OLQ15503.1"/>
    </source>
</evidence>
<evidence type="ECO:0000313" key="4">
    <source>
        <dbReference type="Proteomes" id="UP000186817"/>
    </source>
</evidence>
<sequence length="418" mass="47742">MFATEQTCGMLTTALCIPLGLCLHLPQVADLYNFMKRRETARVRREVKRLPPHQWYESGDIMRFIFLTNVRREDDVTTRAVRTALSPALEAFRLHGGDGSWSTEQQRVAALIVFHCALFRAFGTKDFIANFGFMLDLDAWDSRIFDAALCAARRCWQSQRAVFTEAYCPSRALRRLETAARRGPRVSAEVFLERLVRRTCKQLRGLWDHRFQIALEAERTRSWRAVIESIMRVPHFGGTGFVAKELTSDLLQTCLFCTWSEASQTWESQCEDLNGWCPVGPGARRGLNRLHGRPTNAQAYSHSQAISDKFIQELLAIYAQRTAHWNPSDLIEDLSPAGELMLHDVQFQLCEFDKYERARLEQGRVRRYDIPEILRTPLTTLYLKAKGIADGMGKIVEGNKALAEQLRLGRGTPGLLLM</sequence>
<dbReference type="EMBL" id="LSRX01000002">
    <property type="protein sequence ID" value="OLQ15503.1"/>
    <property type="molecule type" value="Genomic_DNA"/>
</dbReference>
<comment type="caution">
    <text evidence="3">The sequence shown here is derived from an EMBL/GenBank/DDBJ whole genome shotgun (WGS) entry which is preliminary data.</text>
</comment>
<evidence type="ECO:0000259" key="2">
    <source>
        <dbReference type="Pfam" id="PF18723"/>
    </source>
</evidence>
<accession>A0A1Q9F746</accession>
<dbReference type="InterPro" id="IPR040684">
    <property type="entry name" value="HMUDK_hel"/>
</dbReference>
<proteinExistence type="predicted"/>
<dbReference type="OrthoDB" id="433924at2759"/>
<gene>
    <name evidence="3" type="ORF">AK812_SmicGene236</name>
</gene>
<protein>
    <recommendedName>
        <fullName evidence="2">5-hmdU DNA kinase helical domain-containing protein</fullName>
    </recommendedName>
</protein>
<keyword evidence="4" id="KW-1185">Reference proteome</keyword>
<organism evidence="3 4">
    <name type="scientific">Symbiodinium microadriaticum</name>
    <name type="common">Dinoflagellate</name>
    <name type="synonym">Zooxanthella microadriatica</name>
    <dbReference type="NCBI Taxonomy" id="2951"/>
    <lineage>
        <taxon>Eukaryota</taxon>
        <taxon>Sar</taxon>
        <taxon>Alveolata</taxon>
        <taxon>Dinophyceae</taxon>
        <taxon>Suessiales</taxon>
        <taxon>Symbiodiniaceae</taxon>
        <taxon>Symbiodinium</taxon>
    </lineage>
</organism>
<feature type="domain" description="5-hmdU DNA kinase helical" evidence="2">
    <location>
        <begin position="112"/>
        <end position="362"/>
    </location>
</feature>
<feature type="chain" id="PRO_5013203595" description="5-hmdU DNA kinase helical domain-containing protein" evidence="1">
    <location>
        <begin position="23"/>
        <end position="418"/>
    </location>
</feature>
<reference evidence="3 4" key="1">
    <citation type="submission" date="2016-02" db="EMBL/GenBank/DDBJ databases">
        <title>Genome analysis of coral dinoflagellate symbionts highlights evolutionary adaptations to a symbiotic lifestyle.</title>
        <authorList>
            <person name="Aranda M."/>
            <person name="Li Y."/>
            <person name="Liew Y.J."/>
            <person name="Baumgarten S."/>
            <person name="Simakov O."/>
            <person name="Wilson M."/>
            <person name="Piel J."/>
            <person name="Ashoor H."/>
            <person name="Bougouffa S."/>
            <person name="Bajic V.B."/>
            <person name="Ryu T."/>
            <person name="Ravasi T."/>
            <person name="Bayer T."/>
            <person name="Micklem G."/>
            <person name="Kim H."/>
            <person name="Bhak J."/>
            <person name="Lajeunesse T.C."/>
            <person name="Voolstra C.R."/>
        </authorList>
    </citation>
    <scope>NUCLEOTIDE SEQUENCE [LARGE SCALE GENOMIC DNA]</scope>
    <source>
        <strain evidence="3 4">CCMP2467</strain>
    </source>
</reference>
<keyword evidence="1" id="KW-0732">Signal</keyword>
<dbReference type="Proteomes" id="UP000186817">
    <property type="component" value="Unassembled WGS sequence"/>
</dbReference>